<dbReference type="PROSITE" id="PS00189">
    <property type="entry name" value="LIPOYL"/>
    <property type="match status" value="1"/>
</dbReference>
<feature type="modified residue" description="N6-lipoyllysine" evidence="4">
    <location>
        <position position="60"/>
    </location>
</feature>
<dbReference type="Pfam" id="PF01597">
    <property type="entry name" value="GCV_H"/>
    <property type="match status" value="1"/>
</dbReference>
<dbReference type="PANTHER" id="PTHR11715:SF3">
    <property type="entry name" value="GLYCINE CLEAVAGE SYSTEM H PROTEIN-RELATED"/>
    <property type="match status" value="1"/>
</dbReference>
<dbReference type="EMBL" id="KZ994741">
    <property type="protein sequence ID" value="RKO92187.1"/>
    <property type="molecule type" value="Genomic_DNA"/>
</dbReference>
<reference evidence="8" key="1">
    <citation type="journal article" date="2018" name="Nat. Microbiol.">
        <title>Leveraging single-cell genomics to expand the fungal tree of life.</title>
        <authorList>
            <person name="Ahrendt S.R."/>
            <person name="Quandt C.A."/>
            <person name="Ciobanu D."/>
            <person name="Clum A."/>
            <person name="Salamov A."/>
            <person name="Andreopoulos B."/>
            <person name="Cheng J.F."/>
            <person name="Woyke T."/>
            <person name="Pelin A."/>
            <person name="Henrissat B."/>
            <person name="Reynolds N.K."/>
            <person name="Benny G.L."/>
            <person name="Smith M.E."/>
            <person name="James T.Y."/>
            <person name="Grigoriev I.V."/>
        </authorList>
    </citation>
    <scope>NUCLEOTIDE SEQUENCE [LARGE SCALE GENOMIC DNA]</scope>
</reference>
<dbReference type="InterPro" id="IPR003016">
    <property type="entry name" value="2-oxoA_DH_lipoyl-BS"/>
</dbReference>
<evidence type="ECO:0000256" key="1">
    <source>
        <dbReference type="ARBA" id="ARBA00009249"/>
    </source>
</evidence>
<dbReference type="Gene3D" id="2.40.50.100">
    <property type="match status" value="1"/>
</dbReference>
<gene>
    <name evidence="7" type="ORF">BDK51DRAFT_35843</name>
</gene>
<keyword evidence="2 4" id="KW-0450">Lipoyl</keyword>
<dbReference type="InterPro" id="IPR011053">
    <property type="entry name" value="Single_hybrid_motif"/>
</dbReference>
<comment type="similarity">
    <text evidence="1 5">Belongs to the GcvH family.</text>
</comment>
<evidence type="ECO:0000256" key="5">
    <source>
        <dbReference type="RuleBase" id="RU364055"/>
    </source>
</evidence>
<dbReference type="AlphaFoldDB" id="A0A4V1IS36"/>
<keyword evidence="8" id="KW-1185">Reference proteome</keyword>
<protein>
    <recommendedName>
        <fullName evidence="5">Glycine cleavage system H protein</fullName>
    </recommendedName>
</protein>
<organism evidence="7 8">
    <name type="scientific">Blyttiomyces helicus</name>
    <dbReference type="NCBI Taxonomy" id="388810"/>
    <lineage>
        <taxon>Eukaryota</taxon>
        <taxon>Fungi</taxon>
        <taxon>Fungi incertae sedis</taxon>
        <taxon>Chytridiomycota</taxon>
        <taxon>Chytridiomycota incertae sedis</taxon>
        <taxon>Chytridiomycetes</taxon>
        <taxon>Chytridiomycetes incertae sedis</taxon>
        <taxon>Blyttiomyces</taxon>
    </lineage>
</organism>
<evidence type="ECO:0000256" key="2">
    <source>
        <dbReference type="ARBA" id="ARBA00022823"/>
    </source>
</evidence>
<keyword evidence="3 5" id="KW-0809">Transit peptide</keyword>
<keyword evidence="5" id="KW-0496">Mitochondrion</keyword>
<dbReference type="SUPFAM" id="SSF51230">
    <property type="entry name" value="Single hybrid motif"/>
    <property type="match status" value="1"/>
</dbReference>
<dbReference type="Proteomes" id="UP000269721">
    <property type="component" value="Unassembled WGS sequence"/>
</dbReference>
<evidence type="ECO:0000313" key="8">
    <source>
        <dbReference type="Proteomes" id="UP000269721"/>
    </source>
</evidence>
<dbReference type="HAMAP" id="MF_00272">
    <property type="entry name" value="GcvH"/>
    <property type="match status" value="1"/>
</dbReference>
<feature type="domain" description="Lipoyl-binding" evidence="6">
    <location>
        <begin position="19"/>
        <end position="101"/>
    </location>
</feature>
<proteinExistence type="inferred from homology"/>
<dbReference type="CDD" id="cd06848">
    <property type="entry name" value="GCS_H"/>
    <property type="match status" value="1"/>
</dbReference>
<evidence type="ECO:0000259" key="6">
    <source>
        <dbReference type="PROSITE" id="PS50968"/>
    </source>
</evidence>
<dbReference type="GO" id="GO:0019464">
    <property type="term" value="P:glycine decarboxylation via glycine cleavage system"/>
    <property type="evidence" value="ECO:0007669"/>
    <property type="project" value="UniProtKB-UniRule"/>
</dbReference>
<comment type="subunit">
    <text evidence="5">The glycine cleavage system is composed of four proteins: P, T, L and H.</text>
</comment>
<dbReference type="InterPro" id="IPR000089">
    <property type="entry name" value="Biotin_lipoyl"/>
</dbReference>
<dbReference type="InterPro" id="IPR017453">
    <property type="entry name" value="GCV_H_sub"/>
</dbReference>
<dbReference type="OrthoDB" id="10264154at2759"/>
<dbReference type="PANTHER" id="PTHR11715">
    <property type="entry name" value="GLYCINE CLEAVAGE SYSTEM H PROTEIN"/>
    <property type="match status" value="1"/>
</dbReference>
<comment type="function">
    <text evidence="5">The H protein shuttles the methylamine group of glycine from the P protein to the T protein.</text>
</comment>
<dbReference type="InterPro" id="IPR002930">
    <property type="entry name" value="GCV_H"/>
</dbReference>
<dbReference type="GO" id="GO:0009249">
    <property type="term" value="P:protein lipoylation"/>
    <property type="evidence" value="ECO:0007669"/>
    <property type="project" value="TreeGrafter"/>
</dbReference>
<comment type="cofactor">
    <cofactor evidence="5">
        <name>(R)-lipoate</name>
        <dbReference type="ChEBI" id="CHEBI:83088"/>
    </cofactor>
    <text evidence="5">Binds 1 lipoyl cofactor covalently.</text>
</comment>
<dbReference type="PROSITE" id="PS50968">
    <property type="entry name" value="BIOTINYL_LIPOYL"/>
    <property type="match status" value="1"/>
</dbReference>
<dbReference type="NCBIfam" id="NF002270">
    <property type="entry name" value="PRK01202.1"/>
    <property type="match status" value="1"/>
</dbReference>
<comment type="subcellular location">
    <subcellularLocation>
        <location evidence="5">Mitochondrion</location>
    </subcellularLocation>
</comment>
<dbReference type="GO" id="GO:0005960">
    <property type="term" value="C:glycine cleavage complex"/>
    <property type="evidence" value="ECO:0007669"/>
    <property type="project" value="UniProtKB-UniRule"/>
</dbReference>
<accession>A0A4V1IS36</accession>
<name>A0A4V1IS36_9FUNG</name>
<evidence type="ECO:0000313" key="7">
    <source>
        <dbReference type="EMBL" id="RKO92187.1"/>
    </source>
</evidence>
<dbReference type="GO" id="GO:0005739">
    <property type="term" value="C:mitochondrion"/>
    <property type="evidence" value="ECO:0007669"/>
    <property type="project" value="UniProtKB-SubCell"/>
</dbReference>
<evidence type="ECO:0000256" key="4">
    <source>
        <dbReference type="PIRSR" id="PIRSR617453-50"/>
    </source>
</evidence>
<dbReference type="NCBIfam" id="TIGR00527">
    <property type="entry name" value="gcvH"/>
    <property type="match status" value="1"/>
</dbReference>
<dbReference type="InterPro" id="IPR033753">
    <property type="entry name" value="GCV_H/Fam206"/>
</dbReference>
<sequence length="123" mass="13047">MGARKYTADHEWVVVDGDIGTVGITDYAQKALGDVVYVEVPAVGTSLAKKDQLGAVESVKAASDIYAPVSGEVIEANDVLANEPSLINSSPLEKGWIAKIKLSNPEELKTLLDDQAYAALTDE</sequence>
<evidence type="ECO:0000256" key="3">
    <source>
        <dbReference type="ARBA" id="ARBA00022946"/>
    </source>
</evidence>